<keyword evidence="3" id="KW-0067">ATP-binding</keyword>
<dbReference type="GeneID" id="94192145"/>
<evidence type="ECO:0000256" key="2">
    <source>
        <dbReference type="SAM" id="Phobius"/>
    </source>
</evidence>
<keyword evidence="3" id="KW-0547">Nucleotide-binding</keyword>
<dbReference type="GO" id="GO:0006508">
    <property type="term" value="P:proteolysis"/>
    <property type="evidence" value="ECO:0007669"/>
    <property type="project" value="UniProtKB-KW"/>
</dbReference>
<keyword evidence="3" id="KW-0645">Protease</keyword>
<organism evidence="3 4">
    <name type="scientific">Babesia caballi</name>
    <dbReference type="NCBI Taxonomy" id="5871"/>
    <lineage>
        <taxon>Eukaryota</taxon>
        <taxon>Sar</taxon>
        <taxon>Alveolata</taxon>
        <taxon>Apicomplexa</taxon>
        <taxon>Aconoidasida</taxon>
        <taxon>Piroplasmida</taxon>
        <taxon>Babesiidae</taxon>
        <taxon>Babesia</taxon>
    </lineage>
</organism>
<keyword evidence="2" id="KW-1133">Transmembrane helix</keyword>
<evidence type="ECO:0000313" key="3">
    <source>
        <dbReference type="EMBL" id="GIX60662.1"/>
    </source>
</evidence>
<keyword evidence="3" id="KW-0378">Hydrolase</keyword>
<keyword evidence="2" id="KW-0812">Transmembrane</keyword>
<dbReference type="EMBL" id="BPLF01000001">
    <property type="protein sequence ID" value="GIX60662.1"/>
    <property type="molecule type" value="Genomic_DNA"/>
</dbReference>
<proteinExistence type="predicted"/>
<dbReference type="GO" id="GO:0005524">
    <property type="term" value="F:ATP binding"/>
    <property type="evidence" value="ECO:0007669"/>
    <property type="project" value="UniProtKB-KW"/>
</dbReference>
<feature type="compositionally biased region" description="Basic and acidic residues" evidence="1">
    <location>
        <begin position="1"/>
        <end position="11"/>
    </location>
</feature>
<dbReference type="AlphaFoldDB" id="A0AAV4LLQ4"/>
<feature type="transmembrane region" description="Helical" evidence="2">
    <location>
        <begin position="55"/>
        <end position="85"/>
    </location>
</feature>
<name>A0AAV4LLQ4_BABCB</name>
<keyword evidence="2" id="KW-0472">Membrane</keyword>
<dbReference type="GO" id="GO:0008233">
    <property type="term" value="F:peptidase activity"/>
    <property type="evidence" value="ECO:0007669"/>
    <property type="project" value="UniProtKB-KW"/>
</dbReference>
<feature type="region of interest" description="Disordered" evidence="1">
    <location>
        <begin position="1"/>
        <end position="21"/>
    </location>
</feature>
<comment type="caution">
    <text evidence="3">The sequence shown here is derived from an EMBL/GenBank/DDBJ whole genome shotgun (WGS) entry which is preliminary data.</text>
</comment>
<evidence type="ECO:0000313" key="4">
    <source>
        <dbReference type="Proteomes" id="UP001497744"/>
    </source>
</evidence>
<protein>
    <submittedName>
        <fullName evidence="3">ATP-dependent Clp protease ATP-binding subunit</fullName>
    </submittedName>
</protein>
<dbReference type="RefSeq" id="XP_067712733.1">
    <property type="nucleotide sequence ID" value="XM_067856632.1"/>
</dbReference>
<evidence type="ECO:0000256" key="1">
    <source>
        <dbReference type="SAM" id="MobiDB-lite"/>
    </source>
</evidence>
<sequence>MRLRSSIRETSPRFGRAGSSAGAGSAAALRRLDSKRTIRLLLGCRRFFAGLRRLVGCLACAFLALLVGLLVVAAALGVGAVPVVLRVAAAVLARLPGARLGQAEVRAVFCAVQRRLLLLGAPDARGGGPAHRAAQHVEVALARALDDHRGRLLALDSQLQQDRGARKAGDLLRDHAGRVDVPLVVRGDDDQPVGVVVVFDGGEGGLGVGLGCAGVGPRLARNHLHCTM</sequence>
<keyword evidence="4" id="KW-1185">Reference proteome</keyword>
<dbReference type="Proteomes" id="UP001497744">
    <property type="component" value="Unassembled WGS sequence"/>
</dbReference>
<gene>
    <name evidence="3" type="ORF">BcabD6B2_00970</name>
</gene>
<accession>A0AAV4LLQ4</accession>
<reference evidence="3 4" key="1">
    <citation type="submission" date="2021-06" db="EMBL/GenBank/DDBJ databases">
        <title>Genome sequence of Babesia caballi.</title>
        <authorList>
            <person name="Yamagishi J."/>
            <person name="Kidaka T."/>
            <person name="Ochi A."/>
        </authorList>
    </citation>
    <scope>NUCLEOTIDE SEQUENCE [LARGE SCALE GENOMIC DNA]</scope>
    <source>
        <strain evidence="3">USDA-D6B2</strain>
    </source>
</reference>